<dbReference type="eggNOG" id="ENOG5031PPM">
    <property type="taxonomic scope" value="Bacteria"/>
</dbReference>
<dbReference type="PATRIC" id="fig|1051646.9.peg.5123"/>
<feature type="signal peptide" evidence="1">
    <location>
        <begin position="1"/>
        <end position="19"/>
    </location>
</feature>
<name>F9T575_9VIBR</name>
<feature type="chain" id="PRO_5003393962" description="Lytic murein transglycosylase" evidence="1">
    <location>
        <begin position="20"/>
        <end position="177"/>
    </location>
</feature>
<evidence type="ECO:0000256" key="1">
    <source>
        <dbReference type="SAM" id="SignalP"/>
    </source>
</evidence>
<reference evidence="2 5" key="3">
    <citation type="submission" date="2014-08" db="EMBL/GenBank/DDBJ databases">
        <title>First Complete Genome Sequence of the Shellfish Pathogen Vibrio tubiashii.</title>
        <authorList>
            <person name="Richards G.P."/>
            <person name="Needleman D.S."/>
            <person name="Watson M.A."/>
            <person name="Bono J.L."/>
        </authorList>
    </citation>
    <scope>NUCLEOTIDE SEQUENCE [LARGE SCALE GENOMIC DNA]</scope>
    <source>
        <strain evidence="2 5">ATCC 19109</strain>
        <plasmid evidence="2">p57</plasmid>
        <plasmid evidence="5">Plasmid p57</plasmid>
    </source>
</reference>
<geneLocation type="plasmid" evidence="2 5">
    <name>p57</name>
</geneLocation>
<evidence type="ECO:0000313" key="5">
    <source>
        <dbReference type="Proteomes" id="UP000030071"/>
    </source>
</evidence>
<dbReference type="GeneID" id="23448095"/>
<evidence type="ECO:0000313" key="2">
    <source>
        <dbReference type="EMBL" id="AIW17428.1"/>
    </source>
</evidence>
<keyword evidence="2" id="KW-0614">Plasmid</keyword>
<dbReference type="EMBL" id="CP009358">
    <property type="protein sequence ID" value="AIW17428.1"/>
    <property type="molecule type" value="Genomic_DNA"/>
</dbReference>
<protein>
    <recommendedName>
        <fullName evidence="6">Lytic murein transglycosylase</fullName>
    </recommendedName>
</protein>
<dbReference type="Proteomes" id="UP000003836">
    <property type="component" value="Unassembled WGS sequence"/>
</dbReference>
<keyword evidence="4" id="KW-1185">Reference proteome</keyword>
<reference evidence="3" key="1">
    <citation type="submission" date="2011-08" db="EMBL/GenBank/DDBJ databases">
        <authorList>
            <person name="Hoffman M."/>
            <person name="Strain E.A."/>
            <person name="Brown E."/>
            <person name="Allard M.W."/>
        </authorList>
    </citation>
    <scope>NUCLEOTIDE SEQUENCE</scope>
    <source>
        <strain evidence="3">ATCC 19109</strain>
    </source>
</reference>
<evidence type="ECO:0000313" key="3">
    <source>
        <dbReference type="EMBL" id="EGU55272.1"/>
    </source>
</evidence>
<dbReference type="Proteomes" id="UP000030071">
    <property type="component" value="Plasmid p57"/>
</dbReference>
<keyword evidence="1" id="KW-0732">Signal</keyword>
<evidence type="ECO:0008006" key="6">
    <source>
        <dbReference type="Google" id="ProtNLM"/>
    </source>
</evidence>
<accession>F9T575</accession>
<proteinExistence type="predicted"/>
<gene>
    <name evidence="2" type="ORF">IX91_25565</name>
    <name evidence="3" type="ORF">VITU9109_21039</name>
</gene>
<evidence type="ECO:0000313" key="4">
    <source>
        <dbReference type="Proteomes" id="UP000003836"/>
    </source>
</evidence>
<dbReference type="AlphaFoldDB" id="F9T575"/>
<sequence length="177" mass="20587">MKSLFTLLIGMCLSFPTWAHSPTLTTLLDELKAQYQRSDLLTIEKRYKNDITKLAYFLQHIDAQGTPEKEKLDTYLIGLHNGIYDTVNMQRRMNAPTWFCMRDTMIMNPKRHPDFLKSVIWNALEKTVEIDPNGLRQDNYAGAFGVSINQVIKYGLQTQYPCFETIPKSLQLNGWKY</sequence>
<dbReference type="KEGG" id="vtu:IX91_25565"/>
<dbReference type="EMBL" id="AFWI01000146">
    <property type="protein sequence ID" value="EGU55272.1"/>
    <property type="molecule type" value="Genomic_DNA"/>
</dbReference>
<dbReference type="HOGENOM" id="CLU_119568_0_0_6"/>
<dbReference type="RefSeq" id="WP_004744660.1">
    <property type="nucleotide sequence ID" value="NZ_AFWI01000146.1"/>
</dbReference>
<organism evidence="2 5">
    <name type="scientific">Vibrio tubiashii ATCC 19109</name>
    <dbReference type="NCBI Taxonomy" id="1051646"/>
    <lineage>
        <taxon>Bacteria</taxon>
        <taxon>Pseudomonadati</taxon>
        <taxon>Pseudomonadota</taxon>
        <taxon>Gammaproteobacteria</taxon>
        <taxon>Vibrionales</taxon>
        <taxon>Vibrionaceae</taxon>
        <taxon>Vibrio</taxon>
        <taxon>Vibrio oreintalis group</taxon>
    </lineage>
</organism>
<reference evidence="3 4" key="2">
    <citation type="journal article" date="2012" name="Int. J. Syst. Evol. Microbiol.">
        <title>Vibrio caribbeanicus sp. nov., isolated from the marine sponge Scleritoderma cyanea.</title>
        <authorList>
            <person name="Hoffmann M."/>
            <person name="Monday S.R."/>
            <person name="Allard M.W."/>
            <person name="Strain E.A."/>
            <person name="Whittaker P."/>
            <person name="Naum M."/>
            <person name="McCarthy P.J."/>
            <person name="Lopez J.V."/>
            <person name="Fischer M."/>
            <person name="Brown E.W."/>
        </authorList>
    </citation>
    <scope>NUCLEOTIDE SEQUENCE [LARGE SCALE GENOMIC DNA]</scope>
    <source>
        <strain evidence="3 4">ATCC 19109</strain>
    </source>
</reference>